<dbReference type="PRINTS" id="PR00032">
    <property type="entry name" value="HTHARAC"/>
</dbReference>
<keyword evidence="1" id="KW-0805">Transcription regulation</keyword>
<dbReference type="Pfam" id="PF12833">
    <property type="entry name" value="HTH_18"/>
    <property type="match status" value="1"/>
</dbReference>
<dbReference type="InterPro" id="IPR037923">
    <property type="entry name" value="HTH-like"/>
</dbReference>
<dbReference type="EMBL" id="DXGH01000014">
    <property type="protein sequence ID" value="HIW80486.1"/>
    <property type="molecule type" value="Genomic_DNA"/>
</dbReference>
<dbReference type="PROSITE" id="PS01124">
    <property type="entry name" value="HTH_ARAC_FAMILY_2"/>
    <property type="match status" value="1"/>
</dbReference>
<dbReference type="InterPro" id="IPR018060">
    <property type="entry name" value="HTH_AraC"/>
</dbReference>
<evidence type="ECO:0000313" key="6">
    <source>
        <dbReference type="Proteomes" id="UP000824265"/>
    </source>
</evidence>
<dbReference type="InterPro" id="IPR018062">
    <property type="entry name" value="HTH_AraC-typ_CS"/>
</dbReference>
<evidence type="ECO:0000313" key="5">
    <source>
        <dbReference type="EMBL" id="HIW80486.1"/>
    </source>
</evidence>
<sequence length="271" mass="31334">MERTESCQETSFYETRKEIYDCHVWHHPNFPLHMHKHLEFAYNAGGQMQMTVGGREYCMEAGDCMLIFPYQLHSFSSEGEIDLSLIIADMDYVGEFKEELSRYELETPCFPKSSLSRYGQRILELVRTSAYDSQVPYQLDKGLLLVLLTDIFHHIPMSPRNAPADLSISQKLLQYVNEHIVEELTAAKAAKAMGISPYYLSRIFSEELKTSFPAYVAGQRLNLACNMLRNTQMSVTEITYEAGFPNMRTFHRCFRRQFGCTPTEWRSSSHS</sequence>
<feature type="domain" description="HTH araC/xylS-type" evidence="4">
    <location>
        <begin position="170"/>
        <end position="268"/>
    </location>
</feature>
<dbReference type="SUPFAM" id="SSF46689">
    <property type="entry name" value="Homeodomain-like"/>
    <property type="match status" value="1"/>
</dbReference>
<reference evidence="5" key="2">
    <citation type="submission" date="2021-04" db="EMBL/GenBank/DDBJ databases">
        <authorList>
            <person name="Gilroy R."/>
        </authorList>
    </citation>
    <scope>NUCLEOTIDE SEQUENCE</scope>
    <source>
        <strain evidence="5">CHK195-6426</strain>
    </source>
</reference>
<dbReference type="PANTHER" id="PTHR43280:SF28">
    <property type="entry name" value="HTH-TYPE TRANSCRIPTIONAL ACTIVATOR RHAS"/>
    <property type="match status" value="1"/>
</dbReference>
<protein>
    <submittedName>
        <fullName evidence="5">AraC family transcriptional regulator</fullName>
    </submittedName>
</protein>
<dbReference type="Gene3D" id="1.10.10.60">
    <property type="entry name" value="Homeodomain-like"/>
    <property type="match status" value="2"/>
</dbReference>
<evidence type="ECO:0000256" key="2">
    <source>
        <dbReference type="ARBA" id="ARBA00023125"/>
    </source>
</evidence>
<proteinExistence type="predicted"/>
<dbReference type="GO" id="GO:0003700">
    <property type="term" value="F:DNA-binding transcription factor activity"/>
    <property type="evidence" value="ECO:0007669"/>
    <property type="project" value="InterPro"/>
</dbReference>
<dbReference type="Proteomes" id="UP000824265">
    <property type="component" value="Unassembled WGS sequence"/>
</dbReference>
<dbReference type="InterPro" id="IPR014710">
    <property type="entry name" value="RmlC-like_jellyroll"/>
</dbReference>
<accession>A0A9D1R5L2</accession>
<dbReference type="SMART" id="SM00342">
    <property type="entry name" value="HTH_ARAC"/>
    <property type="match status" value="1"/>
</dbReference>
<dbReference type="PANTHER" id="PTHR43280">
    <property type="entry name" value="ARAC-FAMILY TRANSCRIPTIONAL REGULATOR"/>
    <property type="match status" value="1"/>
</dbReference>
<dbReference type="InterPro" id="IPR003313">
    <property type="entry name" value="AraC-bd"/>
</dbReference>
<reference evidence="5" key="1">
    <citation type="journal article" date="2021" name="PeerJ">
        <title>Extensive microbial diversity within the chicken gut microbiome revealed by metagenomics and culture.</title>
        <authorList>
            <person name="Gilroy R."/>
            <person name="Ravi A."/>
            <person name="Getino M."/>
            <person name="Pursley I."/>
            <person name="Horton D.L."/>
            <person name="Alikhan N.F."/>
            <person name="Baker D."/>
            <person name="Gharbi K."/>
            <person name="Hall N."/>
            <person name="Watson M."/>
            <person name="Adriaenssens E.M."/>
            <person name="Foster-Nyarko E."/>
            <person name="Jarju S."/>
            <person name="Secka A."/>
            <person name="Antonio M."/>
            <person name="Oren A."/>
            <person name="Chaudhuri R.R."/>
            <person name="La Ragione R."/>
            <person name="Hildebrand F."/>
            <person name="Pallen M.J."/>
        </authorList>
    </citation>
    <scope>NUCLEOTIDE SEQUENCE</scope>
    <source>
        <strain evidence="5">CHK195-6426</strain>
    </source>
</reference>
<dbReference type="Pfam" id="PF02311">
    <property type="entry name" value="AraC_binding"/>
    <property type="match status" value="1"/>
</dbReference>
<evidence type="ECO:0000256" key="3">
    <source>
        <dbReference type="ARBA" id="ARBA00023163"/>
    </source>
</evidence>
<evidence type="ECO:0000259" key="4">
    <source>
        <dbReference type="PROSITE" id="PS01124"/>
    </source>
</evidence>
<dbReference type="AlphaFoldDB" id="A0A9D1R5L2"/>
<dbReference type="PROSITE" id="PS00041">
    <property type="entry name" value="HTH_ARAC_FAMILY_1"/>
    <property type="match status" value="1"/>
</dbReference>
<dbReference type="GO" id="GO:0043565">
    <property type="term" value="F:sequence-specific DNA binding"/>
    <property type="evidence" value="ECO:0007669"/>
    <property type="project" value="InterPro"/>
</dbReference>
<dbReference type="RefSeq" id="WP_318705143.1">
    <property type="nucleotide sequence ID" value="NZ_CALWMU010000018.1"/>
</dbReference>
<comment type="caution">
    <text evidence="5">The sequence shown here is derived from an EMBL/GenBank/DDBJ whole genome shotgun (WGS) entry which is preliminary data.</text>
</comment>
<keyword evidence="2" id="KW-0238">DNA-binding</keyword>
<dbReference type="InterPro" id="IPR020449">
    <property type="entry name" value="Tscrpt_reg_AraC-type_HTH"/>
</dbReference>
<dbReference type="SUPFAM" id="SSF51215">
    <property type="entry name" value="Regulatory protein AraC"/>
    <property type="match status" value="1"/>
</dbReference>
<organism evidence="5 6">
    <name type="scientific">Candidatus Acetatifactor stercoripullorum</name>
    <dbReference type="NCBI Taxonomy" id="2838414"/>
    <lineage>
        <taxon>Bacteria</taxon>
        <taxon>Bacillati</taxon>
        <taxon>Bacillota</taxon>
        <taxon>Clostridia</taxon>
        <taxon>Lachnospirales</taxon>
        <taxon>Lachnospiraceae</taxon>
        <taxon>Acetatifactor</taxon>
    </lineage>
</organism>
<keyword evidence="3" id="KW-0804">Transcription</keyword>
<name>A0A9D1R5L2_9FIRM</name>
<gene>
    <name evidence="5" type="ORF">H9742_02995</name>
</gene>
<dbReference type="Gene3D" id="2.60.120.10">
    <property type="entry name" value="Jelly Rolls"/>
    <property type="match status" value="1"/>
</dbReference>
<dbReference type="InterPro" id="IPR009057">
    <property type="entry name" value="Homeodomain-like_sf"/>
</dbReference>
<evidence type="ECO:0000256" key="1">
    <source>
        <dbReference type="ARBA" id="ARBA00023015"/>
    </source>
</evidence>